<accession>A0A087UTJ2</accession>
<feature type="non-terminal residue" evidence="3">
    <location>
        <position position="172"/>
    </location>
</feature>
<dbReference type="InterPro" id="IPR008974">
    <property type="entry name" value="TRAF-like"/>
</dbReference>
<reference evidence="3 4" key="1">
    <citation type="submission" date="2013-11" db="EMBL/GenBank/DDBJ databases">
        <title>Genome sequencing of Stegodyphus mimosarum.</title>
        <authorList>
            <person name="Bechsgaard J."/>
        </authorList>
    </citation>
    <scope>NUCLEOTIDE SEQUENCE [LARGE SCALE GENOMIC DNA]</scope>
</reference>
<proteinExistence type="predicted"/>
<dbReference type="Pfam" id="PF00651">
    <property type="entry name" value="BTB"/>
    <property type="match status" value="1"/>
</dbReference>
<protein>
    <submittedName>
        <fullName evidence="3">TD and POZ domain-containing protein 4</fullName>
    </submittedName>
</protein>
<evidence type="ECO:0000313" key="3">
    <source>
        <dbReference type="EMBL" id="KFM80681.1"/>
    </source>
</evidence>
<dbReference type="EMBL" id="KK121536">
    <property type="protein sequence ID" value="KFM80681.1"/>
    <property type="molecule type" value="Genomic_DNA"/>
</dbReference>
<dbReference type="Gene3D" id="3.30.710.10">
    <property type="entry name" value="Potassium Channel Kv1.1, Chain A"/>
    <property type="match status" value="1"/>
</dbReference>
<evidence type="ECO:0000259" key="2">
    <source>
        <dbReference type="PROSITE" id="PS50144"/>
    </source>
</evidence>
<dbReference type="PROSITE" id="PS50144">
    <property type="entry name" value="MATH"/>
    <property type="match status" value="1"/>
</dbReference>
<dbReference type="InterPro" id="IPR000210">
    <property type="entry name" value="BTB/POZ_dom"/>
</dbReference>
<dbReference type="CDD" id="cd00121">
    <property type="entry name" value="MATH"/>
    <property type="match status" value="1"/>
</dbReference>
<dbReference type="Gene3D" id="2.60.210.10">
    <property type="entry name" value="Apoptosis, Tumor Necrosis Factor Receptor Associated Protein 2, Chain A"/>
    <property type="match status" value="1"/>
</dbReference>
<dbReference type="InterPro" id="IPR002083">
    <property type="entry name" value="MATH/TRAF_dom"/>
</dbReference>
<dbReference type="Proteomes" id="UP000054359">
    <property type="component" value="Unassembled WGS sequence"/>
</dbReference>
<dbReference type="InterPro" id="IPR011333">
    <property type="entry name" value="SKP1/BTB/POZ_sf"/>
</dbReference>
<evidence type="ECO:0000259" key="1">
    <source>
        <dbReference type="PROSITE" id="PS50097"/>
    </source>
</evidence>
<dbReference type="AlphaFoldDB" id="A0A087UTJ2"/>
<sequence length="172" mass="19663">MKWRIELYPRGDRNESYVAVYLQRTDDNPETCNITFTVQGLDCKETSFCHREGTKIFKAQTASGYSNYIKRDTVFQSLENDALILKFTLKPVCEGSDQEVLPPLPYKNELFADVVLRAGSAEFKVHKAIVWARWPKLVEKMNAEGTCEKLFDIGSDVLEAIIGYVYTGKVDY</sequence>
<dbReference type="SUPFAM" id="SSF54695">
    <property type="entry name" value="POZ domain"/>
    <property type="match status" value="1"/>
</dbReference>
<dbReference type="PROSITE" id="PS50097">
    <property type="entry name" value="BTB"/>
    <property type="match status" value="1"/>
</dbReference>
<dbReference type="STRING" id="407821.A0A087UTJ2"/>
<feature type="domain" description="BTB" evidence="1">
    <location>
        <begin position="112"/>
        <end position="172"/>
    </location>
</feature>
<keyword evidence="4" id="KW-1185">Reference proteome</keyword>
<feature type="domain" description="MATH" evidence="2">
    <location>
        <begin position="1"/>
        <end position="89"/>
    </location>
</feature>
<organism evidence="3 4">
    <name type="scientific">Stegodyphus mimosarum</name>
    <name type="common">African social velvet spider</name>
    <dbReference type="NCBI Taxonomy" id="407821"/>
    <lineage>
        <taxon>Eukaryota</taxon>
        <taxon>Metazoa</taxon>
        <taxon>Ecdysozoa</taxon>
        <taxon>Arthropoda</taxon>
        <taxon>Chelicerata</taxon>
        <taxon>Arachnida</taxon>
        <taxon>Araneae</taxon>
        <taxon>Araneomorphae</taxon>
        <taxon>Entelegynae</taxon>
        <taxon>Eresoidea</taxon>
        <taxon>Eresidae</taxon>
        <taxon>Stegodyphus</taxon>
    </lineage>
</organism>
<dbReference type="OrthoDB" id="6435602at2759"/>
<gene>
    <name evidence="3" type="ORF">X975_10573</name>
</gene>
<evidence type="ECO:0000313" key="4">
    <source>
        <dbReference type="Proteomes" id="UP000054359"/>
    </source>
</evidence>
<dbReference type="SUPFAM" id="SSF49599">
    <property type="entry name" value="TRAF domain-like"/>
    <property type="match status" value="1"/>
</dbReference>
<dbReference type="CDD" id="cd18186">
    <property type="entry name" value="BTB_POZ_ZBTB_KLHL-like"/>
    <property type="match status" value="1"/>
</dbReference>
<name>A0A087UTJ2_STEMI</name>